<evidence type="ECO:0000313" key="12">
    <source>
        <dbReference type="Proteomes" id="UP000291000"/>
    </source>
</evidence>
<dbReference type="FunFam" id="3.90.1180.10:FF:000002">
    <property type="entry name" value="60S ribosomal protein L16"/>
    <property type="match status" value="1"/>
</dbReference>
<evidence type="ECO:0000256" key="4">
    <source>
        <dbReference type="ARBA" id="ARBA00022980"/>
    </source>
</evidence>
<dbReference type="FunFam" id="6.10.250.3250:FF:000001">
    <property type="entry name" value="60S ribosomal protein L13a"/>
    <property type="match status" value="1"/>
</dbReference>
<dbReference type="GO" id="GO:0022625">
    <property type="term" value="C:cytosolic large ribosomal subunit"/>
    <property type="evidence" value="ECO:0007669"/>
    <property type="project" value="TreeGrafter"/>
</dbReference>
<dbReference type="GO" id="GO:0003735">
    <property type="term" value="F:structural constituent of ribosome"/>
    <property type="evidence" value="ECO:0007669"/>
    <property type="project" value="InterPro"/>
</dbReference>
<reference evidence="11 12" key="1">
    <citation type="submission" date="2016-04" db="EMBL/GenBank/DDBJ databases">
        <title>Polished mammalian reference genomes with single-molecule sequencing and chromosome conformation capture applied to the Capra hircus genome.</title>
        <authorList>
            <person name="Bickhart D.M."/>
            <person name="Koren S."/>
            <person name="Rosen B."/>
            <person name="Hastie A."/>
            <person name="Liachko I."/>
            <person name="Sullivan S.T."/>
            <person name="Burton J."/>
            <person name="Sayre B.L."/>
            <person name="Huson H.J."/>
            <person name="Lee J."/>
            <person name="Lam E."/>
            <person name="Kelley C.M."/>
            <person name="Hutchison J.L."/>
            <person name="Zhou Y."/>
            <person name="Sun J."/>
            <person name="Crisa A."/>
            <person name="Schwartz J.C."/>
            <person name="Hammond J.A."/>
            <person name="Schroeder S.G."/>
            <person name="Liu G.E."/>
            <person name="Dunham M."/>
            <person name="Shendure J."/>
            <person name="Sonstegard T.S."/>
            <person name="Phillippy A.M."/>
            <person name="Van Tassell C.P."/>
            <person name="Smith T.P."/>
        </authorList>
    </citation>
    <scope>NUCLEOTIDE SEQUENCE [LARGE SCALE GENOMIC DNA]</scope>
</reference>
<dbReference type="AlphaFoldDB" id="A0A452GAB4"/>
<organism evidence="11 12">
    <name type="scientific">Capra hircus</name>
    <name type="common">Goat</name>
    <dbReference type="NCBI Taxonomy" id="9925"/>
    <lineage>
        <taxon>Eukaryota</taxon>
        <taxon>Metazoa</taxon>
        <taxon>Chordata</taxon>
        <taxon>Craniata</taxon>
        <taxon>Vertebrata</taxon>
        <taxon>Euteleostomi</taxon>
        <taxon>Mammalia</taxon>
        <taxon>Eutheria</taxon>
        <taxon>Laurasiatheria</taxon>
        <taxon>Artiodactyla</taxon>
        <taxon>Ruminantia</taxon>
        <taxon>Pecora</taxon>
        <taxon>Bovidae</taxon>
        <taxon>Caprinae</taxon>
        <taxon>Capra</taxon>
    </lineage>
</organism>
<comment type="similarity">
    <text evidence="1 10">Belongs to the universal ribosomal protein uL13 family.</text>
</comment>
<dbReference type="SUPFAM" id="SSF52161">
    <property type="entry name" value="Ribosomal protein L13"/>
    <property type="match status" value="1"/>
</dbReference>
<keyword evidence="2" id="KW-0810">Translation regulation</keyword>
<dbReference type="CDD" id="cd00392">
    <property type="entry name" value="Ribosomal_L13"/>
    <property type="match status" value="1"/>
</dbReference>
<dbReference type="Proteomes" id="UP000291000">
    <property type="component" value="Chromosome 6"/>
</dbReference>
<evidence type="ECO:0000313" key="11">
    <source>
        <dbReference type="Ensembl" id="ENSCHIP00000033535.1"/>
    </source>
</evidence>
<comment type="function">
    <text evidence="9">Associated with ribosomes but is not required for canonical ribosome function and has extra-ribosomal functions. Component of the GAIT (gamma interferon-activated inhibitor of translation) complex which mediates interferon-gamma-induced transcript-selective translation inhibition in inflammation processes. Upon interferon-gamma activation and subsequent phosphorylation dissociates from the ribosome and assembles into the GAIT complex which binds to stem loop-containing GAIT elements in the 3'-UTR of diverse inflammatory mRNAs (such as ceruplasmin) and suppresses their translation. In the GAIT complex interacts with m7G cap-bound eIF4G at or near the eIF3-binding site and blocks the recruitment of the 43S ribosomal complex. Involved in methylation of rRNA.</text>
</comment>
<evidence type="ECO:0000256" key="9">
    <source>
        <dbReference type="ARBA" id="ARBA00045421"/>
    </source>
</evidence>
<dbReference type="PROSITE" id="PS00783">
    <property type="entry name" value="RIBOSOMAL_L13"/>
    <property type="match status" value="1"/>
</dbReference>
<evidence type="ECO:0000256" key="2">
    <source>
        <dbReference type="ARBA" id="ARBA00022845"/>
    </source>
</evidence>
<keyword evidence="12" id="KW-1185">Reference proteome</keyword>
<evidence type="ECO:0000256" key="8">
    <source>
        <dbReference type="ARBA" id="ARBA00035367"/>
    </source>
</evidence>
<proteinExistence type="inferred from homology"/>
<dbReference type="InterPro" id="IPR036899">
    <property type="entry name" value="Ribosomal_uL13_sf"/>
</dbReference>
<reference evidence="11" key="3">
    <citation type="submission" date="2025-09" db="UniProtKB">
        <authorList>
            <consortium name="Ensembl"/>
        </authorList>
    </citation>
    <scope>IDENTIFICATION</scope>
</reference>
<reference evidence="11" key="2">
    <citation type="submission" date="2025-08" db="UniProtKB">
        <authorList>
            <consortium name="Ensembl"/>
        </authorList>
    </citation>
    <scope>IDENTIFICATION</scope>
</reference>
<dbReference type="PANTHER" id="PTHR11545:SF3">
    <property type="entry name" value="LARGE RIBOSOMAL SUBUNIT PROTEIN UL13"/>
    <property type="match status" value="1"/>
</dbReference>
<dbReference type="NCBIfam" id="TIGR01077">
    <property type="entry name" value="L13_A_E"/>
    <property type="match status" value="1"/>
</dbReference>
<dbReference type="GO" id="GO:0006412">
    <property type="term" value="P:translation"/>
    <property type="evidence" value="ECO:0007669"/>
    <property type="project" value="InterPro"/>
</dbReference>
<sequence>MVILKCVRSFPRRLPKVAEGQVLVLDGRGHLLGRLAAIVAKQVLLGRKVVVMHCEGINISGNFYRNKLKYLAFLRKRMNTNPFRVRGMLPHKTKRGQAALERLKVFDGIPPPYDKKTRMVVPAALKVVRLKPTRKFAYLGRLAHEVGWKYQAVTATLEEKRKEKAKIHYRKKKQLMRLQKQAEKNIEKKIGKFTEVLKTHGFLV</sequence>
<evidence type="ECO:0000256" key="6">
    <source>
        <dbReference type="ARBA" id="ARBA00026018"/>
    </source>
</evidence>
<dbReference type="Bgee" id="ENSCHIG00000027062">
    <property type="expression patterns" value="Expressed in longissimus thoracis muscle and 9 other cell types or tissues"/>
</dbReference>
<keyword evidence="5 10" id="KW-0687">Ribonucleoprotein</keyword>
<keyword evidence="3" id="KW-0164">Citrullination</keyword>
<dbReference type="PANTHER" id="PTHR11545">
    <property type="entry name" value="RIBOSOMAL PROTEIN L13"/>
    <property type="match status" value="1"/>
</dbReference>
<dbReference type="GeneTree" id="ENSGT00390000010799"/>
<dbReference type="Ensembl" id="ENSCHIT00000041414.1">
    <property type="protein sequence ID" value="ENSCHIP00000033535.1"/>
    <property type="gene ID" value="ENSCHIG00000027062.1"/>
</dbReference>
<dbReference type="Gene3D" id="3.90.1180.10">
    <property type="entry name" value="Ribosomal protein L13"/>
    <property type="match status" value="2"/>
</dbReference>
<evidence type="ECO:0000256" key="5">
    <source>
        <dbReference type="ARBA" id="ARBA00023274"/>
    </source>
</evidence>
<accession>A0A452GAB4</accession>
<dbReference type="OMA" id="TRFNKTH"/>
<dbReference type="Pfam" id="PF00572">
    <property type="entry name" value="Ribosomal_L13"/>
    <property type="match status" value="1"/>
</dbReference>
<protein>
    <recommendedName>
        <fullName evidence="7">Large ribosomal subunit protein uL13</fullName>
    </recommendedName>
    <alternativeName>
        <fullName evidence="8">60S ribosomal protein L13a</fullName>
    </alternativeName>
</protein>
<gene>
    <name evidence="11" type="primary">LOC102175844</name>
</gene>
<evidence type="ECO:0000256" key="10">
    <source>
        <dbReference type="RuleBase" id="RU003877"/>
    </source>
</evidence>
<comment type="subunit">
    <text evidence="6">Component of the 60S ribosome. Component of the GAIT complex. Interacts with EIF4G1.</text>
</comment>
<evidence type="ECO:0000256" key="3">
    <source>
        <dbReference type="ARBA" id="ARBA00022934"/>
    </source>
</evidence>
<evidence type="ECO:0000256" key="1">
    <source>
        <dbReference type="ARBA" id="ARBA00006227"/>
    </source>
</evidence>
<dbReference type="InterPro" id="IPR005822">
    <property type="entry name" value="Ribosomal_uL13"/>
</dbReference>
<dbReference type="InterPro" id="IPR005755">
    <property type="entry name" value="Ribosomal_uL13_euk/arc"/>
</dbReference>
<dbReference type="GO" id="GO:0017148">
    <property type="term" value="P:negative regulation of translation"/>
    <property type="evidence" value="ECO:0007669"/>
    <property type="project" value="TreeGrafter"/>
</dbReference>
<evidence type="ECO:0000256" key="7">
    <source>
        <dbReference type="ARBA" id="ARBA00035201"/>
    </source>
</evidence>
<dbReference type="Gene3D" id="6.10.250.3250">
    <property type="match status" value="1"/>
</dbReference>
<dbReference type="InterPro" id="IPR023563">
    <property type="entry name" value="Ribosomal_uL13_CS"/>
</dbReference>
<dbReference type="STRING" id="9925.ENSCHIP00000033535"/>
<dbReference type="EMBL" id="LWLT01000006">
    <property type="status" value="NOT_ANNOTATED_CDS"/>
    <property type="molecule type" value="Genomic_DNA"/>
</dbReference>
<name>A0A452GAB4_CAPHI</name>
<keyword evidence="4 10" id="KW-0689">Ribosomal protein</keyword>
<dbReference type="GO" id="GO:0003729">
    <property type="term" value="F:mRNA binding"/>
    <property type="evidence" value="ECO:0007669"/>
    <property type="project" value="TreeGrafter"/>
</dbReference>